<dbReference type="SUPFAM" id="SSF52283">
    <property type="entry name" value="Formate/glycerate dehydrogenase catalytic domain-like"/>
    <property type="match status" value="1"/>
</dbReference>
<comment type="caution">
    <text evidence="3">The sequence shown here is derived from an EMBL/GenBank/DDBJ whole genome shotgun (WGS) entry which is preliminary data.</text>
</comment>
<dbReference type="EMBL" id="BARS01040115">
    <property type="protein sequence ID" value="GAG32185.1"/>
    <property type="molecule type" value="Genomic_DNA"/>
</dbReference>
<protein>
    <recommendedName>
        <fullName evidence="2">D-isomer specific 2-hydroxyacid dehydrogenase NAD-binding domain-containing protein</fullName>
    </recommendedName>
</protein>
<dbReference type="GO" id="GO:0051287">
    <property type="term" value="F:NAD binding"/>
    <property type="evidence" value="ECO:0007669"/>
    <property type="project" value="InterPro"/>
</dbReference>
<reference evidence="3" key="1">
    <citation type="journal article" date="2014" name="Front. Microbiol.">
        <title>High frequency of phylogenetically diverse reductive dehalogenase-homologous genes in deep subseafloor sedimentary metagenomes.</title>
        <authorList>
            <person name="Kawai M."/>
            <person name="Futagami T."/>
            <person name="Toyoda A."/>
            <person name="Takaki Y."/>
            <person name="Nishi S."/>
            <person name="Hori S."/>
            <person name="Arai W."/>
            <person name="Tsubouchi T."/>
            <person name="Morono Y."/>
            <person name="Uchiyama I."/>
            <person name="Ito T."/>
            <person name="Fujiyama A."/>
            <person name="Inagaki F."/>
            <person name="Takami H."/>
        </authorList>
    </citation>
    <scope>NUCLEOTIDE SEQUENCE</scope>
    <source>
        <strain evidence="3">Expedition CK06-06</strain>
    </source>
</reference>
<dbReference type="GO" id="GO:0016616">
    <property type="term" value="F:oxidoreductase activity, acting on the CH-OH group of donors, NAD or NADP as acceptor"/>
    <property type="evidence" value="ECO:0007669"/>
    <property type="project" value="InterPro"/>
</dbReference>
<dbReference type="PANTHER" id="PTHR42938">
    <property type="entry name" value="FORMATE DEHYDROGENASE 1"/>
    <property type="match status" value="1"/>
</dbReference>
<dbReference type="SUPFAM" id="SSF51735">
    <property type="entry name" value="NAD(P)-binding Rossmann-fold domains"/>
    <property type="match status" value="1"/>
</dbReference>
<dbReference type="InterPro" id="IPR036291">
    <property type="entry name" value="NAD(P)-bd_dom_sf"/>
</dbReference>
<feature type="non-terminal residue" evidence="3">
    <location>
        <position position="1"/>
    </location>
</feature>
<dbReference type="InterPro" id="IPR029753">
    <property type="entry name" value="D-isomer_DH_CS"/>
</dbReference>
<dbReference type="Gene3D" id="3.40.50.720">
    <property type="entry name" value="NAD(P)-binding Rossmann-like Domain"/>
    <property type="match status" value="2"/>
</dbReference>
<name>X0WNG1_9ZZZZ</name>
<feature type="domain" description="D-isomer specific 2-hydroxyacid dehydrogenase NAD-binding" evidence="2">
    <location>
        <begin position="109"/>
        <end position="253"/>
    </location>
</feature>
<dbReference type="InterPro" id="IPR006140">
    <property type="entry name" value="D-isomer_DH_NAD-bd"/>
</dbReference>
<organism evidence="3">
    <name type="scientific">marine sediment metagenome</name>
    <dbReference type="NCBI Taxonomy" id="412755"/>
    <lineage>
        <taxon>unclassified sequences</taxon>
        <taxon>metagenomes</taxon>
        <taxon>ecological metagenomes</taxon>
    </lineage>
</organism>
<proteinExistence type="predicted"/>
<keyword evidence="1" id="KW-0560">Oxidoreductase</keyword>
<evidence type="ECO:0000259" key="2">
    <source>
        <dbReference type="Pfam" id="PF02826"/>
    </source>
</evidence>
<evidence type="ECO:0000313" key="3">
    <source>
        <dbReference type="EMBL" id="GAG32185.1"/>
    </source>
</evidence>
<gene>
    <name evidence="3" type="ORF">S01H1_61198</name>
</gene>
<dbReference type="PROSITE" id="PS00670">
    <property type="entry name" value="D_2_HYDROXYACID_DH_2"/>
    <property type="match status" value="1"/>
</dbReference>
<dbReference type="Pfam" id="PF02826">
    <property type="entry name" value="2-Hacid_dh_C"/>
    <property type="match status" value="1"/>
</dbReference>
<dbReference type="PANTHER" id="PTHR42938:SF9">
    <property type="entry name" value="FORMATE DEHYDROGENASE 1"/>
    <property type="match status" value="1"/>
</dbReference>
<accession>X0WNG1</accession>
<dbReference type="AlphaFoldDB" id="X0WNG1"/>
<evidence type="ECO:0000256" key="1">
    <source>
        <dbReference type="ARBA" id="ARBA00023002"/>
    </source>
</evidence>
<sequence>LTSFFTEEMINSHLSRHIDPSLIDVVAFPETPSEEEACKAVKDATVIIYSASDPYTPRLLEAAQGVKLIQTPGTGYNHIDLEAATELKIPVANNAGCNSISVAEHTLMFILIVLRKALSDYTKTNQRSGGDDPGWRSRRLLRGKTLGILGFGFIGKDVAKLARGFDPKMIYYKRNRLPEAEENERGVEYRSFEKLLEESDILTVHVPLTDVTRGMIGEDEIAKMKDGAYIINTSRREVLDEPAVLKALKEGKLS</sequence>
<feature type="non-terminal residue" evidence="3">
    <location>
        <position position="254"/>
    </location>
</feature>